<dbReference type="InterPro" id="IPR001279">
    <property type="entry name" value="Metallo-B-lactamas"/>
</dbReference>
<feature type="domain" description="Metallo-beta-lactamase" evidence="1">
    <location>
        <begin position="52"/>
        <end position="213"/>
    </location>
</feature>
<reference evidence="3" key="1">
    <citation type="submission" date="2023-05" db="EMBL/GenBank/DDBJ databases">
        <title>Draft genome of Pseudofrankia sp. BMG5.37.</title>
        <authorList>
            <person name="Gtari M."/>
            <person name="Ghodhbane F."/>
            <person name="Sbissi I."/>
        </authorList>
    </citation>
    <scope>NUCLEOTIDE SEQUENCE [LARGE SCALE GENOMIC DNA]</scope>
    <source>
        <strain evidence="3">BMG 814</strain>
    </source>
</reference>
<protein>
    <submittedName>
        <fullName evidence="2">MBL fold metallo-hydrolase</fullName>
    </submittedName>
</protein>
<dbReference type="SUPFAM" id="SSF56281">
    <property type="entry name" value="Metallo-hydrolase/oxidoreductase"/>
    <property type="match status" value="1"/>
</dbReference>
<dbReference type="EMBL" id="JASNFN010000034">
    <property type="protein sequence ID" value="MDP5184944.1"/>
    <property type="molecule type" value="Genomic_DNA"/>
</dbReference>
<dbReference type="Proteomes" id="UP001233673">
    <property type="component" value="Unassembled WGS sequence"/>
</dbReference>
<gene>
    <name evidence="2" type="ORF">QOZ88_20105</name>
</gene>
<sequence length="269" mass="28132">MRITLLGTGAADGWPNPWCTCGSCTESRSRGELRRPTSALVDGTLLLDLAPAPPPDGISLAGVRTVLVTHDHADHCAPLTLLARQWVRRAEPLTVIGPSPVLTTLRPWLGPDDPVELVAVEPGSTLHRAGYRIRALAAEHEVPTVLYDVTGLDGARLLYATDTGPLPAGTVEATRGAAYDVVLLEETFGDVLDHGTGHLDLRTFPDQLARLRAAGGVTGDTDVVAVHLGHHNPPAAVLAERLAGLGARLVADGATVEARAGRAALRTGA</sequence>
<name>A0ABT9IIK4_9ACTN</name>
<dbReference type="Gene3D" id="3.60.15.10">
    <property type="entry name" value="Ribonuclease Z/Hydroxyacylglutathione hydrolase-like"/>
    <property type="match status" value="1"/>
</dbReference>
<keyword evidence="3" id="KW-1185">Reference proteome</keyword>
<proteinExistence type="predicted"/>
<dbReference type="RefSeq" id="WP_306001483.1">
    <property type="nucleotide sequence ID" value="NZ_JASNFN010000034.1"/>
</dbReference>
<dbReference type="InterPro" id="IPR036866">
    <property type="entry name" value="RibonucZ/Hydroxyglut_hydro"/>
</dbReference>
<evidence type="ECO:0000259" key="1">
    <source>
        <dbReference type="Pfam" id="PF12706"/>
    </source>
</evidence>
<accession>A0ABT9IIK4</accession>
<comment type="caution">
    <text evidence="2">The sequence shown here is derived from an EMBL/GenBank/DDBJ whole genome shotgun (WGS) entry which is preliminary data.</text>
</comment>
<organism evidence="2 3">
    <name type="scientific">Blastococcus carthaginiensis</name>
    <dbReference type="NCBI Taxonomy" id="3050034"/>
    <lineage>
        <taxon>Bacteria</taxon>
        <taxon>Bacillati</taxon>
        <taxon>Actinomycetota</taxon>
        <taxon>Actinomycetes</taxon>
        <taxon>Geodermatophilales</taxon>
        <taxon>Geodermatophilaceae</taxon>
        <taxon>Blastococcus</taxon>
    </lineage>
</organism>
<evidence type="ECO:0000313" key="2">
    <source>
        <dbReference type="EMBL" id="MDP5184944.1"/>
    </source>
</evidence>
<dbReference type="Pfam" id="PF12706">
    <property type="entry name" value="Lactamase_B_2"/>
    <property type="match status" value="1"/>
</dbReference>
<evidence type="ECO:0000313" key="3">
    <source>
        <dbReference type="Proteomes" id="UP001233673"/>
    </source>
</evidence>